<comment type="caution">
    <text evidence="2">The sequence shown here is derived from an EMBL/GenBank/DDBJ whole genome shotgun (WGS) entry which is preliminary data.</text>
</comment>
<evidence type="ECO:0000313" key="3">
    <source>
        <dbReference type="Proteomes" id="UP001598300"/>
    </source>
</evidence>
<dbReference type="PROSITE" id="PS50818">
    <property type="entry name" value="INTEIN_C_TER"/>
    <property type="match status" value="1"/>
</dbReference>
<sequence length="160" mass="17588">MKSGQWLQTSTGGRLKVTAIERWTQKVTVYNLTVSNLHTYYVLAGATPVLVHNAGGNGPEVPGIIQQRIAEILAGQAQPRLNGDRTGPDRFEVRTGRNNPTPGAHARKWGPSSPGANDAALIYDMGDGENRYRILVNRHGDVGWVDNHNYRKIRVYTPGC</sequence>
<protein>
    <submittedName>
        <fullName evidence="2">HINT domain-containing protein</fullName>
    </submittedName>
</protein>
<accession>A0ABW6DV68</accession>
<name>A0ABW6DV68_9ACTN</name>
<dbReference type="InterPro" id="IPR036844">
    <property type="entry name" value="Hint_dom_sf"/>
</dbReference>
<gene>
    <name evidence="2" type="ORF">ACFWR3_16910</name>
</gene>
<evidence type="ECO:0000256" key="1">
    <source>
        <dbReference type="SAM" id="MobiDB-lite"/>
    </source>
</evidence>
<dbReference type="Proteomes" id="UP001598300">
    <property type="component" value="Unassembled WGS sequence"/>
</dbReference>
<evidence type="ECO:0000313" key="2">
    <source>
        <dbReference type="EMBL" id="MFD3957746.1"/>
    </source>
</evidence>
<keyword evidence="3" id="KW-1185">Reference proteome</keyword>
<dbReference type="EMBL" id="JBHXPM010000015">
    <property type="protein sequence ID" value="MFD3957746.1"/>
    <property type="molecule type" value="Genomic_DNA"/>
</dbReference>
<dbReference type="InterPro" id="IPR030934">
    <property type="entry name" value="Intein_C"/>
</dbReference>
<organism evidence="2 3">
    <name type="scientific">Streptomyces bacillaris</name>
    <dbReference type="NCBI Taxonomy" id="68179"/>
    <lineage>
        <taxon>Bacteria</taxon>
        <taxon>Bacillati</taxon>
        <taxon>Actinomycetota</taxon>
        <taxon>Actinomycetes</taxon>
        <taxon>Kitasatosporales</taxon>
        <taxon>Streptomycetaceae</taxon>
        <taxon>Streptomyces</taxon>
    </lineage>
</organism>
<dbReference type="NCBIfam" id="TIGR01443">
    <property type="entry name" value="intein_Cterm"/>
    <property type="match status" value="1"/>
</dbReference>
<dbReference type="RefSeq" id="WP_244210079.1">
    <property type="nucleotide sequence ID" value="NZ_JBHXOD010000059.1"/>
</dbReference>
<feature type="compositionally biased region" description="Basic and acidic residues" evidence="1">
    <location>
        <begin position="82"/>
        <end position="95"/>
    </location>
</feature>
<dbReference type="Gene3D" id="2.170.16.10">
    <property type="entry name" value="Hedgehog/Intein (Hint) domain"/>
    <property type="match status" value="1"/>
</dbReference>
<proteinExistence type="predicted"/>
<feature type="region of interest" description="Disordered" evidence="1">
    <location>
        <begin position="79"/>
        <end position="112"/>
    </location>
</feature>
<dbReference type="SUPFAM" id="SSF51294">
    <property type="entry name" value="Hedgehog/intein (Hint) domain"/>
    <property type="match status" value="1"/>
</dbReference>
<reference evidence="2 3" key="1">
    <citation type="submission" date="2024-09" db="EMBL/GenBank/DDBJ databases">
        <title>The Natural Products Discovery Center: Release of the First 8490 Sequenced Strains for Exploring Actinobacteria Biosynthetic Diversity.</title>
        <authorList>
            <person name="Kalkreuter E."/>
            <person name="Kautsar S.A."/>
            <person name="Yang D."/>
            <person name="Bader C.D."/>
            <person name="Teijaro C.N."/>
            <person name="Fluegel L."/>
            <person name="Davis C.M."/>
            <person name="Simpson J.R."/>
            <person name="Lauterbach L."/>
            <person name="Steele A.D."/>
            <person name="Gui C."/>
            <person name="Meng S."/>
            <person name="Li G."/>
            <person name="Viehrig K."/>
            <person name="Ye F."/>
            <person name="Su P."/>
            <person name="Kiefer A.F."/>
            <person name="Nichols A."/>
            <person name="Cepeda A.J."/>
            <person name="Yan W."/>
            <person name="Fan B."/>
            <person name="Jiang Y."/>
            <person name="Adhikari A."/>
            <person name="Zheng C.-J."/>
            <person name="Schuster L."/>
            <person name="Cowan T.M."/>
            <person name="Smanski M.J."/>
            <person name="Chevrette M.G."/>
            <person name="De Carvalho L.P.S."/>
            <person name="Shen B."/>
        </authorList>
    </citation>
    <scope>NUCLEOTIDE SEQUENCE [LARGE SCALE GENOMIC DNA]</scope>
    <source>
        <strain evidence="2 3">NPDC058584</strain>
    </source>
</reference>